<evidence type="ECO:0000256" key="15">
    <source>
        <dbReference type="HAMAP-Rule" id="MF_01382"/>
    </source>
</evidence>
<dbReference type="InterPro" id="IPR000185">
    <property type="entry name" value="SecA"/>
</dbReference>
<evidence type="ECO:0000256" key="11">
    <source>
        <dbReference type="ARBA" id="ARBA00022927"/>
    </source>
</evidence>
<evidence type="ECO:0000256" key="12">
    <source>
        <dbReference type="ARBA" id="ARBA00022967"/>
    </source>
</evidence>
<dbReference type="InterPro" id="IPR014018">
    <property type="entry name" value="SecA_motor_DEAD"/>
</dbReference>
<dbReference type="SUPFAM" id="SSF52540">
    <property type="entry name" value="P-loop containing nucleoside triphosphate hydrolases"/>
    <property type="match status" value="2"/>
</dbReference>
<dbReference type="NCBIfam" id="TIGR00963">
    <property type="entry name" value="secA"/>
    <property type="match status" value="1"/>
</dbReference>
<evidence type="ECO:0000256" key="2">
    <source>
        <dbReference type="ARBA" id="ARBA00004170"/>
    </source>
</evidence>
<reference evidence="21 22" key="1">
    <citation type="submission" date="2015-09" db="EMBL/GenBank/DDBJ databases">
        <authorList>
            <consortium name="Pathogen Informatics"/>
        </authorList>
    </citation>
    <scope>NUCLEOTIDE SEQUENCE [LARGE SCALE GENOMIC DNA]</scope>
    <source>
        <strain evidence="21 22">2789STDY5608828</strain>
    </source>
</reference>
<evidence type="ECO:0000313" key="21">
    <source>
        <dbReference type="EMBL" id="CUN34427.1"/>
    </source>
</evidence>
<feature type="domain" description="Helicase C-terminal" evidence="19">
    <location>
        <begin position="418"/>
        <end position="587"/>
    </location>
</feature>
<feature type="compositionally biased region" description="Low complexity" evidence="17">
    <location>
        <begin position="790"/>
        <end position="808"/>
    </location>
</feature>
<sequence length="880" mass="99558">MLGFIKRFLGDNNDKEIARYRKVVEKINALEPQMQALTDDKLTGYTNKFRERLANGETLDDILPEAFAVVREGSRRVLGMRHFDVQLIGGMCLHEGKIAEMRTGEGKTLVATLPVYLNALTGEGVHMVTVNDYLARRDSEDMGRLYRYLGLTVGLVVHDMDFPERKFAYSRDVTFGTNNEFGFDYLRDNMVIYPEQMVQRKLHYAIVDEVDSILIDEARTPLIISGPGAKSTDMYAVMAKAVAGLKEGIDYTVDEKQKTVAPADNTIPKVEKILGINNLYAPENIELSHCFTAALRAKALMKRDRDYVVRNGEIIIVDEFTGRLMEGRRYSDGLHQAIEAKEGVKIQRESQTLATITFQNYFRMYDKLGGMTGTAKTEEDEFLKIYNLPVIVVPTNKPVIRKDYPDLIFKTKRAKYKAVGRAVTSLHAKGQPVLIGTTSITQSEELSAILKKNGIPHNVLNAKFHEKEAEIIAGAGQKGAVTIATNMAGRGTDIKLGEGVPELGGLFIIGTERHESRRIDNQLRGRAGRQGDPGASRFYLSLEDDLLRLFASDRISGIMDKLGMDEDEPIEHKLITNSIEHAQKKVEARNFDIRKHVLEYDDVMNQQREVMYGERRKILFGENLRENIMGMVKHIIRAEMDQYANAQLYPEEWQLDGLIEDAEKIYAPQGRLKKEELAAMSRDELQECLEKLAEEGYHNRELLFGEENMRELEKVVMLRVVDKKWMEHLDHMDMLRDGINLRAYGQRNPLVEYKIEALDMFEEMEADIQDQIASLMYHVSIITPEQQQEAAAKQAAAQQPDAQEAPASEQDKAKMEAIIKKQKSQLQDHLQNAQASHGDEVSAAEVKKKPVTKEGKKVGRNDPCPCGSGKKYKNCCGKDE</sequence>
<dbReference type="HAMAP" id="MF_01382">
    <property type="entry name" value="SecA"/>
    <property type="match status" value="1"/>
</dbReference>
<protein>
    <recommendedName>
        <fullName evidence="15 16">Protein translocase subunit SecA</fullName>
        <ecNumber evidence="15">7.4.2.8</ecNumber>
    </recommendedName>
</protein>
<evidence type="ECO:0000259" key="19">
    <source>
        <dbReference type="PROSITE" id="PS51194"/>
    </source>
</evidence>
<dbReference type="eggNOG" id="COG0653">
    <property type="taxonomic scope" value="Bacteria"/>
</dbReference>
<dbReference type="InterPro" id="IPR014001">
    <property type="entry name" value="Helicase_ATP-bd"/>
</dbReference>
<dbReference type="CDD" id="cd17928">
    <property type="entry name" value="DEXDc_SecA"/>
    <property type="match status" value="1"/>
</dbReference>
<dbReference type="SUPFAM" id="SSF81886">
    <property type="entry name" value="Helical scaffold and wing domains of SecA"/>
    <property type="match status" value="1"/>
</dbReference>
<keyword evidence="14 15" id="KW-0472">Membrane</keyword>
<dbReference type="RefSeq" id="WP_172674648.1">
    <property type="nucleotide sequence ID" value="NZ_CABIWZ010000001.1"/>
</dbReference>
<evidence type="ECO:0000256" key="5">
    <source>
        <dbReference type="ARBA" id="ARBA00022475"/>
    </source>
</evidence>
<feature type="compositionally biased region" description="Polar residues" evidence="17">
    <location>
        <begin position="824"/>
        <end position="835"/>
    </location>
</feature>
<dbReference type="Proteomes" id="UP000095546">
    <property type="component" value="Unassembled WGS sequence"/>
</dbReference>
<evidence type="ECO:0000256" key="4">
    <source>
        <dbReference type="ARBA" id="ARBA00022448"/>
    </source>
</evidence>
<evidence type="ECO:0000256" key="17">
    <source>
        <dbReference type="SAM" id="MobiDB-lite"/>
    </source>
</evidence>
<dbReference type="GO" id="GO:0031522">
    <property type="term" value="C:cell envelope Sec protein transport complex"/>
    <property type="evidence" value="ECO:0007669"/>
    <property type="project" value="TreeGrafter"/>
</dbReference>
<dbReference type="GO" id="GO:0005886">
    <property type="term" value="C:plasma membrane"/>
    <property type="evidence" value="ECO:0007669"/>
    <property type="project" value="UniProtKB-SubCell"/>
</dbReference>
<dbReference type="CDD" id="cd18803">
    <property type="entry name" value="SF2_C_secA"/>
    <property type="match status" value="1"/>
</dbReference>
<keyword evidence="12 15" id="KW-1278">Translocase</keyword>
<dbReference type="PANTHER" id="PTHR30612:SF0">
    <property type="entry name" value="CHLOROPLAST PROTEIN-TRANSPORTING ATPASE"/>
    <property type="match status" value="1"/>
</dbReference>
<dbReference type="InterPro" id="IPR027417">
    <property type="entry name" value="P-loop_NTPase"/>
</dbReference>
<dbReference type="GO" id="GO:0008564">
    <property type="term" value="F:protein-exporting ATPase activity"/>
    <property type="evidence" value="ECO:0007669"/>
    <property type="project" value="UniProtKB-EC"/>
</dbReference>
<evidence type="ECO:0000256" key="3">
    <source>
        <dbReference type="ARBA" id="ARBA00007650"/>
    </source>
</evidence>
<keyword evidence="4 15" id="KW-0813">Transport</keyword>
<feature type="compositionally biased region" description="Basic and acidic residues" evidence="17">
    <location>
        <begin position="837"/>
        <end position="860"/>
    </location>
</feature>
<keyword evidence="13 15" id="KW-0811">Translocation</keyword>
<dbReference type="GO" id="GO:0005829">
    <property type="term" value="C:cytosol"/>
    <property type="evidence" value="ECO:0007669"/>
    <property type="project" value="TreeGrafter"/>
</dbReference>
<comment type="catalytic activity">
    <reaction evidence="15">
        <text>ATP + H2O + cellular proteinSide 1 = ADP + phosphate + cellular proteinSide 2.</text>
        <dbReference type="EC" id="7.4.2.8"/>
    </reaction>
</comment>
<dbReference type="Gene3D" id="3.40.50.300">
    <property type="entry name" value="P-loop containing nucleotide triphosphate hydrolases"/>
    <property type="match status" value="3"/>
</dbReference>
<dbReference type="InterPro" id="IPR011115">
    <property type="entry name" value="SecA_DEAD"/>
</dbReference>
<comment type="similarity">
    <text evidence="3 15 16">Belongs to the SecA family.</text>
</comment>
<accession>A0A173W7I8</accession>
<comment type="cofactor">
    <cofactor evidence="1">
        <name>Zn(2+)</name>
        <dbReference type="ChEBI" id="CHEBI:29105"/>
    </cofactor>
</comment>
<feature type="binding site" evidence="15">
    <location>
        <position position="493"/>
    </location>
    <ligand>
        <name>ATP</name>
        <dbReference type="ChEBI" id="CHEBI:30616"/>
    </ligand>
</feature>
<evidence type="ECO:0000256" key="8">
    <source>
        <dbReference type="ARBA" id="ARBA00022741"/>
    </source>
</evidence>
<dbReference type="GO" id="GO:0046872">
    <property type="term" value="F:metal ion binding"/>
    <property type="evidence" value="ECO:0007669"/>
    <property type="project" value="UniProtKB-KW"/>
</dbReference>
<keyword evidence="10 15" id="KW-0067">ATP-binding</keyword>
<gene>
    <name evidence="21" type="primary">secA_1</name>
    <name evidence="15" type="synonym">secA</name>
    <name evidence="21" type="ORF">ERS852385_00045</name>
</gene>
<dbReference type="GO" id="GO:0006605">
    <property type="term" value="P:protein targeting"/>
    <property type="evidence" value="ECO:0007669"/>
    <property type="project" value="UniProtKB-UniRule"/>
</dbReference>
<dbReference type="GO" id="GO:0065002">
    <property type="term" value="P:intracellular protein transmembrane transport"/>
    <property type="evidence" value="ECO:0007669"/>
    <property type="project" value="UniProtKB-UniRule"/>
</dbReference>
<dbReference type="PROSITE" id="PS51192">
    <property type="entry name" value="HELICASE_ATP_BIND_1"/>
    <property type="match status" value="1"/>
</dbReference>
<evidence type="ECO:0000256" key="13">
    <source>
        <dbReference type="ARBA" id="ARBA00023010"/>
    </source>
</evidence>
<comment type="subunit">
    <text evidence="15">Monomer and homodimer. Part of the essential Sec protein translocation apparatus which comprises SecA, SecYEG and auxiliary proteins SecDF. Other proteins may also be involved.</text>
</comment>
<evidence type="ECO:0000259" key="18">
    <source>
        <dbReference type="PROSITE" id="PS51192"/>
    </source>
</evidence>
<dbReference type="SMART" id="SM00957">
    <property type="entry name" value="SecA_DEAD"/>
    <property type="match status" value="1"/>
</dbReference>
<dbReference type="InterPro" id="IPR001650">
    <property type="entry name" value="Helicase_C-like"/>
</dbReference>
<dbReference type="Gene3D" id="1.10.3060.10">
    <property type="entry name" value="Helical scaffold and wing domains of SecA"/>
    <property type="match status" value="1"/>
</dbReference>
<feature type="domain" description="Helicase ATP-binding" evidence="18">
    <location>
        <begin position="88"/>
        <end position="226"/>
    </location>
</feature>
<dbReference type="PROSITE" id="PS01312">
    <property type="entry name" value="SECA"/>
    <property type="match status" value="1"/>
</dbReference>
<proteinExistence type="inferred from homology"/>
<dbReference type="Pfam" id="PF07517">
    <property type="entry name" value="SecA_DEAD"/>
    <property type="match status" value="1"/>
</dbReference>
<dbReference type="AlphaFoldDB" id="A0A173W7I8"/>
<dbReference type="FunFam" id="1.10.3060.10:FF:000003">
    <property type="entry name" value="Protein translocase subunit SecA"/>
    <property type="match status" value="1"/>
</dbReference>
<dbReference type="FunFam" id="3.40.50.300:FF:000334">
    <property type="entry name" value="Protein translocase subunit SecA"/>
    <property type="match status" value="1"/>
</dbReference>
<keyword evidence="22" id="KW-1185">Reference proteome</keyword>
<feature type="region of interest" description="Disordered" evidence="17">
    <location>
        <begin position="790"/>
        <end position="880"/>
    </location>
</feature>
<dbReference type="InterPro" id="IPR004027">
    <property type="entry name" value="SEC_C_motif"/>
</dbReference>
<dbReference type="EC" id="7.4.2.8" evidence="15"/>
<dbReference type="NCBIfam" id="NF009538">
    <property type="entry name" value="PRK12904.1"/>
    <property type="match status" value="1"/>
</dbReference>
<dbReference type="SUPFAM" id="SSF81767">
    <property type="entry name" value="Pre-protein crosslinking domain of SecA"/>
    <property type="match status" value="1"/>
</dbReference>
<dbReference type="InterPro" id="IPR011130">
    <property type="entry name" value="SecA_preprotein_X-link_dom"/>
</dbReference>
<keyword evidence="6 15" id="KW-0963">Cytoplasm</keyword>
<dbReference type="GO" id="GO:0005524">
    <property type="term" value="F:ATP binding"/>
    <property type="evidence" value="ECO:0007669"/>
    <property type="project" value="UniProtKB-UniRule"/>
</dbReference>
<keyword evidence="8 15" id="KW-0547">Nucleotide-binding</keyword>
<dbReference type="InterPro" id="IPR011116">
    <property type="entry name" value="SecA_Wing/Scaffold"/>
</dbReference>
<feature type="domain" description="SecA family profile" evidence="20">
    <location>
        <begin position="2"/>
        <end position="571"/>
    </location>
</feature>
<dbReference type="PROSITE" id="PS51194">
    <property type="entry name" value="HELICASE_CTER"/>
    <property type="match status" value="1"/>
</dbReference>
<dbReference type="PANTHER" id="PTHR30612">
    <property type="entry name" value="SECA INNER MEMBRANE COMPONENT OF SEC PROTEIN SECRETION SYSTEM"/>
    <property type="match status" value="1"/>
</dbReference>
<name>A0A173W7I8_9FIRM</name>
<dbReference type="EMBL" id="CYYU01000001">
    <property type="protein sequence ID" value="CUN34427.1"/>
    <property type="molecule type" value="Genomic_DNA"/>
</dbReference>
<dbReference type="STRING" id="187979.ERS852385_00045"/>
<dbReference type="Pfam" id="PF21090">
    <property type="entry name" value="P-loop_SecA"/>
    <property type="match status" value="2"/>
</dbReference>
<dbReference type="InterPro" id="IPR020937">
    <property type="entry name" value="SecA_CS"/>
</dbReference>
<comment type="subcellular location">
    <subcellularLocation>
        <location evidence="15">Cell membrane</location>
        <topology evidence="15">Peripheral membrane protein</topology>
        <orientation evidence="15">Cytoplasmic side</orientation>
    </subcellularLocation>
    <subcellularLocation>
        <location evidence="15">Cytoplasm</location>
    </subcellularLocation>
    <subcellularLocation>
        <location evidence="2">Membrane</location>
        <topology evidence="2">Peripheral membrane protein</topology>
    </subcellularLocation>
    <text evidence="15">Distribution is 50-50.</text>
</comment>
<feature type="binding site" evidence="15">
    <location>
        <begin position="104"/>
        <end position="108"/>
    </location>
    <ligand>
        <name>ATP</name>
        <dbReference type="ChEBI" id="CHEBI:30616"/>
    </ligand>
</feature>
<keyword evidence="11 15" id="KW-0653">Protein transport</keyword>
<evidence type="ECO:0000256" key="9">
    <source>
        <dbReference type="ARBA" id="ARBA00022833"/>
    </source>
</evidence>
<dbReference type="FunFam" id="3.40.50.300:FF:000429">
    <property type="entry name" value="Preprotein translocase subunit SecA"/>
    <property type="match status" value="1"/>
</dbReference>
<evidence type="ECO:0000313" key="22">
    <source>
        <dbReference type="Proteomes" id="UP000095546"/>
    </source>
</evidence>
<dbReference type="InterPro" id="IPR044722">
    <property type="entry name" value="SecA_SF2_C"/>
</dbReference>
<comment type="function">
    <text evidence="15">Part of the Sec protein translocase complex. Interacts with the SecYEG preprotein conducting channel. Has a central role in coupling the hydrolysis of ATP to the transfer of proteins into and across the cell membrane, serving as an ATP-driven molecular motor driving the stepwise translocation of polypeptide chains across the membrane.</text>
</comment>
<dbReference type="FunFam" id="3.90.1440.10:FF:000002">
    <property type="entry name" value="Protein translocase subunit SecA"/>
    <property type="match status" value="1"/>
</dbReference>
<evidence type="ECO:0000256" key="16">
    <source>
        <dbReference type="RuleBase" id="RU003874"/>
    </source>
</evidence>
<evidence type="ECO:0000256" key="7">
    <source>
        <dbReference type="ARBA" id="ARBA00022723"/>
    </source>
</evidence>
<dbReference type="Pfam" id="PF02810">
    <property type="entry name" value="SEC-C"/>
    <property type="match status" value="1"/>
</dbReference>
<dbReference type="PRINTS" id="PR00906">
    <property type="entry name" value="SECA"/>
</dbReference>
<dbReference type="Pfam" id="PF01043">
    <property type="entry name" value="SecA_PP_bind"/>
    <property type="match status" value="1"/>
</dbReference>
<dbReference type="InterPro" id="IPR036266">
    <property type="entry name" value="SecA_Wing/Scaffold_sf"/>
</dbReference>
<feature type="binding site" evidence="15">
    <location>
        <position position="86"/>
    </location>
    <ligand>
        <name>ATP</name>
        <dbReference type="ChEBI" id="CHEBI:30616"/>
    </ligand>
</feature>
<evidence type="ECO:0000259" key="20">
    <source>
        <dbReference type="PROSITE" id="PS51196"/>
    </source>
</evidence>
<dbReference type="PROSITE" id="PS51196">
    <property type="entry name" value="SECA_MOTOR_DEAD"/>
    <property type="match status" value="1"/>
</dbReference>
<keyword evidence="9" id="KW-0862">Zinc</keyword>
<organism evidence="21 22">
    <name type="scientific">Mitsuokella jalaludinii</name>
    <dbReference type="NCBI Taxonomy" id="187979"/>
    <lineage>
        <taxon>Bacteria</taxon>
        <taxon>Bacillati</taxon>
        <taxon>Bacillota</taxon>
        <taxon>Negativicutes</taxon>
        <taxon>Selenomonadales</taxon>
        <taxon>Selenomonadaceae</taxon>
        <taxon>Mitsuokella</taxon>
    </lineage>
</organism>
<evidence type="ECO:0000256" key="14">
    <source>
        <dbReference type="ARBA" id="ARBA00023136"/>
    </source>
</evidence>
<dbReference type="Pfam" id="PF07516">
    <property type="entry name" value="SecA_SW"/>
    <property type="match status" value="1"/>
</dbReference>
<dbReference type="NCBIfam" id="NF006630">
    <property type="entry name" value="PRK09200.1"/>
    <property type="match status" value="1"/>
</dbReference>
<dbReference type="InterPro" id="IPR036670">
    <property type="entry name" value="SecA_X-link_sf"/>
</dbReference>
<evidence type="ECO:0000256" key="6">
    <source>
        <dbReference type="ARBA" id="ARBA00022490"/>
    </source>
</evidence>
<evidence type="ECO:0000256" key="10">
    <source>
        <dbReference type="ARBA" id="ARBA00022840"/>
    </source>
</evidence>
<keyword evidence="7" id="KW-0479">Metal-binding</keyword>
<feature type="compositionally biased region" description="Basic and acidic residues" evidence="17">
    <location>
        <begin position="809"/>
        <end position="819"/>
    </location>
</feature>
<evidence type="ECO:0000256" key="1">
    <source>
        <dbReference type="ARBA" id="ARBA00001947"/>
    </source>
</evidence>
<dbReference type="SMART" id="SM00958">
    <property type="entry name" value="SecA_PP_bind"/>
    <property type="match status" value="1"/>
</dbReference>
<dbReference type="Gene3D" id="3.90.1440.10">
    <property type="entry name" value="SecA, preprotein cross-linking domain"/>
    <property type="match status" value="1"/>
</dbReference>
<dbReference type="GO" id="GO:0043952">
    <property type="term" value="P:protein transport by the Sec complex"/>
    <property type="evidence" value="ECO:0007669"/>
    <property type="project" value="TreeGrafter"/>
</dbReference>
<keyword evidence="5 15" id="KW-1003">Cell membrane</keyword>
<dbReference type="GO" id="GO:0017038">
    <property type="term" value="P:protein import"/>
    <property type="evidence" value="ECO:0007669"/>
    <property type="project" value="InterPro"/>
</dbReference>